<evidence type="ECO:0000256" key="11">
    <source>
        <dbReference type="ARBA" id="ARBA00023163"/>
    </source>
</evidence>
<feature type="compositionally biased region" description="Polar residues" evidence="16">
    <location>
        <begin position="718"/>
        <end position="738"/>
    </location>
</feature>
<feature type="compositionally biased region" description="Basic and acidic residues" evidence="16">
    <location>
        <begin position="755"/>
        <end position="790"/>
    </location>
</feature>
<evidence type="ECO:0000256" key="5">
    <source>
        <dbReference type="ARBA" id="ARBA00022771"/>
    </source>
</evidence>
<dbReference type="InterPro" id="IPR001487">
    <property type="entry name" value="Bromodomain"/>
</dbReference>
<feature type="domain" description="DDT" evidence="19">
    <location>
        <begin position="63"/>
        <end position="123"/>
    </location>
</feature>
<reference evidence="20 21" key="1">
    <citation type="submission" date="2018-05" db="EMBL/GenBank/DDBJ databases">
        <authorList>
            <person name="Datahose"/>
        </authorList>
    </citation>
    <scope>NUCLEOTIDE SEQUENCE</scope>
</reference>
<feature type="region of interest" description="Disordered" evidence="16">
    <location>
        <begin position="923"/>
        <end position="1202"/>
    </location>
</feature>
<feature type="compositionally biased region" description="Polar residues" evidence="16">
    <location>
        <begin position="425"/>
        <end position="440"/>
    </location>
</feature>
<evidence type="ECO:0000256" key="3">
    <source>
        <dbReference type="ARBA" id="ARBA00022723"/>
    </source>
</evidence>
<keyword evidence="11" id="KW-0804">Transcription</keyword>
<feature type="compositionally biased region" description="Basic and acidic residues" evidence="16">
    <location>
        <begin position="1075"/>
        <end position="1100"/>
    </location>
</feature>
<feature type="compositionally biased region" description="Basic and acidic residues" evidence="16">
    <location>
        <begin position="982"/>
        <end position="1005"/>
    </location>
</feature>
<dbReference type="GO" id="GO:0008270">
    <property type="term" value="F:zinc ion binding"/>
    <property type="evidence" value="ECO:0007669"/>
    <property type="project" value="UniProtKB-KW"/>
</dbReference>
<proteinExistence type="predicted"/>
<evidence type="ECO:0000259" key="19">
    <source>
        <dbReference type="PROSITE" id="PS50827"/>
    </source>
</evidence>
<feature type="compositionally biased region" description="Low complexity" evidence="16">
    <location>
        <begin position="1158"/>
        <end position="1177"/>
    </location>
</feature>
<dbReference type="InterPro" id="IPR013083">
    <property type="entry name" value="Znf_RING/FYVE/PHD"/>
</dbReference>
<comment type="subcellular location">
    <subcellularLocation>
        <location evidence="1">Nucleus</location>
    </subcellularLocation>
</comment>
<evidence type="ECO:0000256" key="6">
    <source>
        <dbReference type="ARBA" id="ARBA00022833"/>
    </source>
</evidence>
<evidence type="ECO:0000256" key="16">
    <source>
        <dbReference type="SAM" id="MobiDB-lite"/>
    </source>
</evidence>
<dbReference type="Pfam" id="PF00628">
    <property type="entry name" value="PHD"/>
    <property type="match status" value="3"/>
</dbReference>
<dbReference type="PRINTS" id="PR00503">
    <property type="entry name" value="BROMODOMAIN"/>
</dbReference>
<feature type="region of interest" description="Disordered" evidence="16">
    <location>
        <begin position="1992"/>
        <end position="2027"/>
    </location>
</feature>
<dbReference type="FunFam" id="3.30.40.10:FF:000048">
    <property type="entry name" value="nucleosome-remodeling factor subunit BPTF isoform X1"/>
    <property type="match status" value="2"/>
</dbReference>
<dbReference type="PROSITE" id="PS50827">
    <property type="entry name" value="DDT"/>
    <property type="match status" value="1"/>
</dbReference>
<keyword evidence="21" id="KW-1185">Reference proteome</keyword>
<dbReference type="InterPro" id="IPR038028">
    <property type="entry name" value="BPTF"/>
</dbReference>
<dbReference type="Ensembl" id="ENSACLT00000027950.2">
    <property type="protein sequence ID" value="ENSACLP00000027308.2"/>
    <property type="gene ID" value="ENSACLG00000018500.2"/>
</dbReference>
<feature type="region of interest" description="Disordered" evidence="16">
    <location>
        <begin position="1688"/>
        <end position="1723"/>
    </location>
</feature>
<feature type="region of interest" description="Disordered" evidence="16">
    <location>
        <begin position="399"/>
        <end position="462"/>
    </location>
</feature>
<feature type="compositionally biased region" description="Basic residues" evidence="16">
    <location>
        <begin position="2171"/>
        <end position="2180"/>
    </location>
</feature>
<evidence type="ECO:0000256" key="4">
    <source>
        <dbReference type="ARBA" id="ARBA00022737"/>
    </source>
</evidence>
<feature type="region of interest" description="Disordered" evidence="16">
    <location>
        <begin position="1429"/>
        <end position="1448"/>
    </location>
</feature>
<dbReference type="InterPro" id="IPR036427">
    <property type="entry name" value="Bromodomain-like_sf"/>
</dbReference>
<evidence type="ECO:0000256" key="7">
    <source>
        <dbReference type="ARBA" id="ARBA00022853"/>
    </source>
</evidence>
<feature type="region of interest" description="Disordered" evidence="16">
    <location>
        <begin position="1371"/>
        <end position="1404"/>
    </location>
</feature>
<evidence type="ECO:0000313" key="20">
    <source>
        <dbReference type="Ensembl" id="ENSACLP00000027308.2"/>
    </source>
</evidence>
<dbReference type="Pfam" id="PF02791">
    <property type="entry name" value="DDT"/>
    <property type="match status" value="1"/>
</dbReference>
<feature type="region of interest" description="Disordered" evidence="16">
    <location>
        <begin position="1793"/>
        <end position="1831"/>
    </location>
</feature>
<feature type="coiled-coil region" evidence="15">
    <location>
        <begin position="2103"/>
        <end position="2137"/>
    </location>
</feature>
<dbReference type="Proteomes" id="UP000265100">
    <property type="component" value="Chromosome 4"/>
</dbReference>
<evidence type="ECO:0000259" key="18">
    <source>
        <dbReference type="PROSITE" id="PS50016"/>
    </source>
</evidence>
<evidence type="ECO:0000256" key="12">
    <source>
        <dbReference type="ARBA" id="ARBA00023242"/>
    </source>
</evidence>
<dbReference type="InterPro" id="IPR019786">
    <property type="entry name" value="Zinc_finger_PHD-type_CS"/>
</dbReference>
<reference evidence="20" key="3">
    <citation type="submission" date="2025-08" db="UniProtKB">
        <authorList>
            <consortium name="Ensembl"/>
        </authorList>
    </citation>
    <scope>IDENTIFICATION</scope>
</reference>
<evidence type="ECO:0000259" key="17">
    <source>
        <dbReference type="PROSITE" id="PS50014"/>
    </source>
</evidence>
<keyword evidence="7" id="KW-0156">Chromatin regulator</keyword>
<feature type="compositionally biased region" description="Polar residues" evidence="16">
    <location>
        <begin position="880"/>
        <end position="890"/>
    </location>
</feature>
<dbReference type="InterPro" id="IPR018501">
    <property type="entry name" value="DDT_dom"/>
</dbReference>
<evidence type="ECO:0000256" key="15">
    <source>
        <dbReference type="SAM" id="Coils"/>
    </source>
</evidence>
<keyword evidence="2" id="KW-0597">Phosphoprotein</keyword>
<keyword evidence="6" id="KW-0862">Zinc</keyword>
<keyword evidence="10 13" id="KW-0103">Bromodomain</keyword>
<feature type="compositionally biased region" description="Polar residues" evidence="16">
    <location>
        <begin position="745"/>
        <end position="754"/>
    </location>
</feature>
<feature type="compositionally biased region" description="Polar residues" evidence="16">
    <location>
        <begin position="10"/>
        <end position="25"/>
    </location>
</feature>
<dbReference type="PANTHER" id="PTHR45975:SF2">
    <property type="entry name" value="NUCLEOSOME-REMODELING FACTOR SUBUNIT BPTF"/>
    <property type="match status" value="1"/>
</dbReference>
<dbReference type="GO" id="GO:0016589">
    <property type="term" value="C:NURF complex"/>
    <property type="evidence" value="ECO:0007669"/>
    <property type="project" value="InterPro"/>
</dbReference>
<feature type="compositionally biased region" description="Low complexity" evidence="16">
    <location>
        <begin position="1798"/>
        <end position="1821"/>
    </location>
</feature>
<feature type="compositionally biased region" description="Basic and acidic residues" evidence="16">
    <location>
        <begin position="797"/>
        <end position="814"/>
    </location>
</feature>
<dbReference type="PROSITE" id="PS01359">
    <property type="entry name" value="ZF_PHD_1"/>
    <property type="match status" value="1"/>
</dbReference>
<dbReference type="Bgee" id="ENSACLG00000018500">
    <property type="expression patterns" value="Expressed in camera-type eye and 7 other cell types or tissues"/>
</dbReference>
<dbReference type="InterPro" id="IPR011011">
    <property type="entry name" value="Znf_FYVE_PHD"/>
</dbReference>
<accession>A0A3P8QD61</accession>
<feature type="compositionally biased region" description="Basic and acidic residues" evidence="16">
    <location>
        <begin position="441"/>
        <end position="450"/>
    </location>
</feature>
<feature type="compositionally biased region" description="Polar residues" evidence="16">
    <location>
        <begin position="1054"/>
        <end position="1063"/>
    </location>
</feature>
<keyword evidence="12" id="KW-0539">Nucleus</keyword>
<dbReference type="SUPFAM" id="SSF47370">
    <property type="entry name" value="Bromodomain"/>
    <property type="match status" value="1"/>
</dbReference>
<dbReference type="STRING" id="8154.ENSACLP00000027308"/>
<name>A0A3P8QD61_ASTCA</name>
<dbReference type="Gene3D" id="3.30.40.10">
    <property type="entry name" value="Zinc/RING finger domain, C3HC4 (zinc finger)"/>
    <property type="match status" value="3"/>
</dbReference>
<dbReference type="GO" id="GO:0045892">
    <property type="term" value="P:negative regulation of DNA-templated transcription"/>
    <property type="evidence" value="ECO:0007669"/>
    <property type="project" value="UniProtKB-ARBA"/>
</dbReference>
<evidence type="ECO:0000313" key="21">
    <source>
        <dbReference type="Proteomes" id="UP000265100"/>
    </source>
</evidence>
<dbReference type="GO" id="GO:0000978">
    <property type="term" value="F:RNA polymerase II cis-regulatory region sequence-specific DNA binding"/>
    <property type="evidence" value="ECO:0007669"/>
    <property type="project" value="TreeGrafter"/>
</dbReference>
<feature type="region of interest" description="Disordered" evidence="16">
    <location>
        <begin position="711"/>
        <end position="820"/>
    </location>
</feature>
<evidence type="ECO:0000256" key="14">
    <source>
        <dbReference type="PROSITE-ProRule" id="PRU00146"/>
    </source>
</evidence>
<keyword evidence="5 14" id="KW-0863">Zinc-finger</keyword>
<sequence length="2419" mass="269831">MLEEEEDNASYCTESSFRSQSTHASTPGRKKGRTPRPRTPILEEKEIPPLELPDTSEDLLVVNEELLNAISIYEVLRNFSTVLRLSPFRFEDFCAALVGQEQCTLIAETHISLLKAILHEEDSSNTTFGPADLKDSVNSTLYFIDGMTWPEVLRAYCESDVEYHHVLKYQEVDDYPYSPLGSKIKVLQFLVDQFLTTNIAREELMSDGSMQYDDHCRVCHRLGDLLCCETCSAVYHLECVKPPLEAVPEDEWQCEICVAHKVSGVTDCVPEAQKCRPYVRQEPIGYDRHQRKYWFLNRRIIVEEDGEHEKKKIWYYSTKAQLEELMEFLDKEYWEMDLHATLEEMKEEVQAHMDITEDLTNKARGNNKAYLTAANGTHHGFFTFVLFWHISVDEDSKESSSEVRRAGDLQAPTKNQPQQPQSSQAEANGGSSQVPGSASSKKPEPPDLADRSSQSSFTSQDGTDVESLRLSFLKRDLTVNLNNLFKLGQEGKYRVYQNQYSTNVLALNKHQHREDHDKKRHLSHKFSLTTASEFKWNGSIYGSRSLTISTLRLTIIQLETNIPGPFMHPNWASHRTNWNKAVQMCSKAREFALALAILECAIKPVVMLPVWKESLGHTRLHRMTSMEREEKEKVKKREKKLEDEETLQQATWVKYTIPIKHQVWKQKGEEYRVTGYGGWCWVSRTHVAHFVPRLPGNTNVNYRKELEAAKMRKENAADCTNKQKMPTEMETQAIQKTANKAKEQASVTESSQRASCEEDRKSENSTEEEKPAEEAQGKNSEAKREDEKTEVSSNNKQGKDEPTQKLEQPKEEPATSKLFADVVNVSEGFQLRTVYKKKVKPSKLDGLLERRVKQFTLEEKQRLEKLRQAAAKPAPVIKTEGSTRQQTATTPCVKVEEKDESLQVKDGMVKKLDFDQEDIKAKTDGLEVKSEELGPDRGQQGELNSVHGNSGEVCAHKEVNGGPLTNPGLNNKNNCITETLENSEKTQKSENSKKRAYEEVEKDSEQSDTESMEVTQSKTSPVQVNGKTMVTEPVHSNPETRDQGDVKEPVKSLMNGNLSQNDVSDICHPPPMKVPKLENHVGEKGDSVSKSEDVAMDTKEAVPVTLQSSSPSCQNNKTTDNCSSGEGLKSSATNDVVTKVSQNSLIPDTPSSTSKLDVPAGSSAVSSSATQPSSGTPVSQKTKLPAADTKTGASGSASSMTISKEYSTKNRVSLLRFSKTKKARSGTALPSYRKFVTKSSKKSIFVLPNDDLKRLARKAGFREVPIFNYNAKPAPDIWPYPSPRPTFGITWRYRLQTVRSLAGVSLMLRLLWACLRWDDMAVKPSAAVGTTRKETTETDITTTEIIKRRDVGPYGIRSEYCIRKIICPLGNRDTPKETPTPQRKGLRSSALRPKKQEPTKPTGPVAVETWVPEEELELWEIRAFAERLEREKSQGGDPSKTGSSLKTAEEVKAHLENQLKQARLAAQQKRLEQQRPTTTATTTTTMCTTTSAGTPGTPVSVGQKTSQITSGTKMVLASKLSSPVPFQQDKNFHQSFASWVKQGQANNSSGGVVCLAASTVAGSITTSEQAFQIAGSPVTVAGQVLAAKLPLPANSKIVTLNMPTTQGGVVQQKVLGIFPSGPPANLRTYSTLHPTTGNINLRATTSTSTTQQQVFCHSPCQVHQAVAPMGRGQPAAVPGSTPVQAALGQRAAGPAPSPCAASTAPGQSPGAPPQTQRPQQGQVKLTMAQLMQLTQSAQGGNPGLTVVIQGQGQTQGQLQIIPQGVTVIPGPGQQLMQAAMPNGQVQRFLFTPIPPSSSAPTSAPAPATPAKPTAVQTPQTQMSTPLQPRASVHIQSQVQTQVQTQPQFQVQSSQPTQVPQQLQVQAQPQVQAKLQVQFQPQNQTQVQTQPQIQVQSPIRHQLITVPGLQQPVQLLSALPPHVAAQIQAQIQAQAQQQGGTVPQQIKLQLPIQIQQTGGQIQAHQIQNMVTIQAPASVQEQLQRMQQQQQQQVQQQQLQQTPKKKKHQEAKREQKEQNAQAISPGDGIQKFRSSSRMIVCNQVMKFLLDKIEKDEKQAAKKRKKEEVVEQKRSKQNATKLTALLYKHKEHLKAEILKKRALLDKELQLQVQEELRRDIARLQREKEKARAAIAQAAAATVKAASSQSSHSSQLSHSTHSSHSTHKDRDSNSSKHKKKKKKLSSTSKDHKKDTKLYCICKTPYDESKFYIGCDLCSNWFHGACVGITEKEAKKLEDFVCNDCKRGQEGGSNEELYCICRTPYDESQFYIGCDRCQNWYHGRCVGILQSEANHIDVYVCPQCQSTEDAMTVLTPLTDKDYEGLKRILRSLQSHKMAWPFLEPVDPHDAPDYYRVIKEPMDFSTMETRLQKRHYHKLTEFVADVTKIFDNCRYYNPNDTPFYQCAETLEAFFVQKLKGFKASR</sequence>
<dbReference type="PROSITE" id="PS50014">
    <property type="entry name" value="BROMODOMAIN_2"/>
    <property type="match status" value="1"/>
</dbReference>
<feature type="domain" description="PHD-type" evidence="18">
    <location>
        <begin position="2192"/>
        <end position="2243"/>
    </location>
</feature>
<dbReference type="Pfam" id="PF15613">
    <property type="entry name" value="WSD"/>
    <property type="match status" value="1"/>
</dbReference>
<feature type="region of interest" description="Disordered" evidence="16">
    <location>
        <begin position="1"/>
        <end position="44"/>
    </location>
</feature>
<reference evidence="20" key="4">
    <citation type="submission" date="2025-09" db="UniProtKB">
        <authorList>
            <consortium name="Ensembl"/>
        </authorList>
    </citation>
    <scope>IDENTIFICATION</scope>
</reference>
<dbReference type="FunFam" id="3.30.40.10:FF:000036">
    <property type="entry name" value="nucleosome-remodeling factor subunit BPTF isoform X1"/>
    <property type="match status" value="1"/>
</dbReference>
<dbReference type="InterPro" id="IPR018359">
    <property type="entry name" value="Bromodomain_CS"/>
</dbReference>
<dbReference type="PANTHER" id="PTHR45975">
    <property type="entry name" value="NUCLEOSOME-REMODELING FACTOR SUBUNIT BPTF"/>
    <property type="match status" value="1"/>
</dbReference>
<dbReference type="CDD" id="cd15560">
    <property type="entry name" value="PHD2_3_BPTF"/>
    <property type="match status" value="2"/>
</dbReference>
<feature type="compositionally biased region" description="Low complexity" evidence="16">
    <location>
        <begin position="1463"/>
        <end position="1497"/>
    </location>
</feature>
<dbReference type="PROSITE" id="PS00633">
    <property type="entry name" value="BROMODOMAIN_1"/>
    <property type="match status" value="1"/>
</dbReference>
<dbReference type="InterPro" id="IPR028941">
    <property type="entry name" value="WHIM2_dom"/>
</dbReference>
<feature type="domain" description="Bromo" evidence="17">
    <location>
        <begin position="2328"/>
        <end position="2398"/>
    </location>
</feature>
<evidence type="ECO:0000256" key="1">
    <source>
        <dbReference type="ARBA" id="ARBA00004123"/>
    </source>
</evidence>
<protein>
    <submittedName>
        <fullName evidence="20">Bromodomain PHD finger transcription factor</fullName>
    </submittedName>
</protein>
<dbReference type="SMART" id="SM00571">
    <property type="entry name" value="DDT"/>
    <property type="match status" value="1"/>
</dbReference>
<feature type="compositionally biased region" description="Polar residues" evidence="16">
    <location>
        <begin position="1713"/>
        <end position="1723"/>
    </location>
</feature>
<dbReference type="Pfam" id="PF00439">
    <property type="entry name" value="Bromodomain"/>
    <property type="match status" value="1"/>
</dbReference>
<dbReference type="SMART" id="SM00297">
    <property type="entry name" value="BROMO"/>
    <property type="match status" value="1"/>
</dbReference>
<dbReference type="GO" id="GO:0006338">
    <property type="term" value="P:chromatin remodeling"/>
    <property type="evidence" value="ECO:0007669"/>
    <property type="project" value="UniProtKB-ARBA"/>
</dbReference>
<keyword evidence="4" id="KW-0677">Repeat</keyword>
<feature type="domain" description="PHD-type" evidence="18">
    <location>
        <begin position="213"/>
        <end position="260"/>
    </location>
</feature>
<feature type="compositionally biased region" description="Polar residues" evidence="16">
    <location>
        <begin position="1105"/>
        <end position="1155"/>
    </location>
</feature>
<dbReference type="SUPFAM" id="SSF57903">
    <property type="entry name" value="FYVE/PHD zinc finger"/>
    <property type="match status" value="3"/>
</dbReference>
<feature type="compositionally biased region" description="Polar residues" evidence="16">
    <location>
        <begin position="1191"/>
        <end position="1202"/>
    </location>
</feature>
<feature type="compositionally biased region" description="Basic and acidic residues" evidence="16">
    <location>
        <begin position="923"/>
        <end position="935"/>
    </location>
</feature>
<reference evidence="21" key="2">
    <citation type="submission" date="2023-03" db="EMBL/GenBank/DDBJ databases">
        <authorList>
            <consortium name="Wellcome Sanger Institute Data Sharing"/>
        </authorList>
    </citation>
    <scope>NUCLEOTIDE SEQUENCE [LARGE SCALE GENOMIC DNA]</scope>
</reference>
<evidence type="ECO:0000256" key="13">
    <source>
        <dbReference type="PROSITE-ProRule" id="PRU00035"/>
    </source>
</evidence>
<evidence type="ECO:0000256" key="10">
    <source>
        <dbReference type="ARBA" id="ARBA00023117"/>
    </source>
</evidence>
<feature type="compositionally biased region" description="Low complexity" evidence="16">
    <location>
        <begin position="1691"/>
        <end position="1706"/>
    </location>
</feature>
<feature type="domain" description="PHD-type" evidence="18">
    <location>
        <begin position="2251"/>
        <end position="2302"/>
    </location>
</feature>
<feature type="compositionally biased region" description="Basic and acidic residues" evidence="16">
    <location>
        <begin position="1038"/>
        <end position="1050"/>
    </location>
</feature>
<dbReference type="SMART" id="SM00249">
    <property type="entry name" value="PHD"/>
    <property type="match status" value="3"/>
</dbReference>
<feature type="compositionally biased region" description="Low complexity" evidence="16">
    <location>
        <begin position="960"/>
        <end position="974"/>
    </location>
</feature>
<dbReference type="InterPro" id="IPR001965">
    <property type="entry name" value="Znf_PHD"/>
</dbReference>
<dbReference type="PROSITE" id="PS50016">
    <property type="entry name" value="ZF_PHD_2"/>
    <property type="match status" value="3"/>
</dbReference>
<dbReference type="GO" id="GO:0045944">
    <property type="term" value="P:positive regulation of transcription by RNA polymerase II"/>
    <property type="evidence" value="ECO:0007669"/>
    <property type="project" value="UniProtKB-ARBA"/>
</dbReference>
<dbReference type="FunFam" id="1.20.920.10:FF:000018">
    <property type="entry name" value="nucleosome-remodeling factor subunit BPTF isoform X1"/>
    <property type="match status" value="1"/>
</dbReference>
<dbReference type="CDD" id="cd15559">
    <property type="entry name" value="PHD1_BPTF"/>
    <property type="match status" value="1"/>
</dbReference>
<feature type="region of interest" description="Disordered" evidence="16">
    <location>
        <begin position="1463"/>
        <end position="1505"/>
    </location>
</feature>
<dbReference type="CDD" id="cd05509">
    <property type="entry name" value="Bromo_gcn5_like"/>
    <property type="match status" value="1"/>
</dbReference>
<evidence type="ECO:0000256" key="8">
    <source>
        <dbReference type="ARBA" id="ARBA00023015"/>
    </source>
</evidence>
<dbReference type="OMA" id="PEQYTNV"/>
<keyword evidence="3" id="KW-0479">Metal-binding</keyword>
<feature type="region of interest" description="Disordered" evidence="16">
    <location>
        <begin position="2140"/>
        <end position="2185"/>
    </location>
</feature>
<dbReference type="Gene3D" id="1.20.920.10">
    <property type="entry name" value="Bromodomain-like"/>
    <property type="match status" value="1"/>
</dbReference>
<dbReference type="GeneTree" id="ENSGT00940000154830"/>
<feature type="compositionally biased region" description="Polar residues" evidence="16">
    <location>
        <begin position="1012"/>
        <end position="1028"/>
    </location>
</feature>
<feature type="region of interest" description="Disordered" evidence="16">
    <location>
        <begin position="866"/>
        <end position="894"/>
    </location>
</feature>
<evidence type="ECO:0000256" key="2">
    <source>
        <dbReference type="ARBA" id="ARBA00022553"/>
    </source>
</evidence>
<feature type="compositionally biased region" description="Low complexity" evidence="16">
    <location>
        <begin position="2140"/>
        <end position="2159"/>
    </location>
</feature>
<feature type="compositionally biased region" description="Polar residues" evidence="16">
    <location>
        <begin position="451"/>
        <end position="462"/>
    </location>
</feature>
<organism evidence="20 21">
    <name type="scientific">Astatotilapia calliptera</name>
    <name type="common">Eastern happy</name>
    <name type="synonym">Chromis callipterus</name>
    <dbReference type="NCBI Taxonomy" id="8154"/>
    <lineage>
        <taxon>Eukaryota</taxon>
        <taxon>Metazoa</taxon>
        <taxon>Chordata</taxon>
        <taxon>Craniata</taxon>
        <taxon>Vertebrata</taxon>
        <taxon>Euteleostomi</taxon>
        <taxon>Actinopterygii</taxon>
        <taxon>Neopterygii</taxon>
        <taxon>Teleostei</taxon>
        <taxon>Neoteleostei</taxon>
        <taxon>Acanthomorphata</taxon>
        <taxon>Ovalentaria</taxon>
        <taxon>Cichlomorphae</taxon>
        <taxon>Cichliformes</taxon>
        <taxon>Cichlidae</taxon>
        <taxon>African cichlids</taxon>
        <taxon>Pseudocrenilabrinae</taxon>
        <taxon>Haplochromini</taxon>
        <taxon>Astatotilapia</taxon>
    </lineage>
</organism>
<keyword evidence="9 15" id="KW-0175">Coiled coil</keyword>
<dbReference type="InterPro" id="IPR019787">
    <property type="entry name" value="Znf_PHD-finger"/>
</dbReference>
<keyword evidence="8" id="KW-0805">Transcription regulation</keyword>
<evidence type="ECO:0000256" key="9">
    <source>
        <dbReference type="ARBA" id="ARBA00023054"/>
    </source>
</evidence>
<feature type="coiled-coil region" evidence="15">
    <location>
        <begin position="2043"/>
        <end position="2079"/>
    </location>
</feature>